<evidence type="ECO:0000313" key="8">
    <source>
        <dbReference type="Proteomes" id="UP000220836"/>
    </source>
</evidence>
<gene>
    <name evidence="7" type="ORF">PEV8663_00091</name>
</gene>
<keyword evidence="2 5" id="KW-0812">Transmembrane</keyword>
<organism evidence="7 8">
    <name type="scientific">Pelagimonas varians</name>
    <dbReference type="NCBI Taxonomy" id="696760"/>
    <lineage>
        <taxon>Bacteria</taxon>
        <taxon>Pseudomonadati</taxon>
        <taxon>Pseudomonadota</taxon>
        <taxon>Alphaproteobacteria</taxon>
        <taxon>Rhodobacterales</taxon>
        <taxon>Roseobacteraceae</taxon>
        <taxon>Pelagimonas</taxon>
    </lineage>
</organism>
<evidence type="ECO:0000256" key="2">
    <source>
        <dbReference type="ARBA" id="ARBA00022692"/>
    </source>
</evidence>
<evidence type="ECO:0000256" key="4">
    <source>
        <dbReference type="ARBA" id="ARBA00023136"/>
    </source>
</evidence>
<dbReference type="PANTHER" id="PTHR32322">
    <property type="entry name" value="INNER MEMBRANE TRANSPORTER"/>
    <property type="match status" value="1"/>
</dbReference>
<dbReference type="PANTHER" id="PTHR32322:SF9">
    <property type="entry name" value="AMINO-ACID METABOLITE EFFLUX PUMP-RELATED"/>
    <property type="match status" value="1"/>
</dbReference>
<dbReference type="InterPro" id="IPR050638">
    <property type="entry name" value="AA-Vitamin_Transporters"/>
</dbReference>
<keyword evidence="8" id="KW-1185">Reference proteome</keyword>
<feature type="transmembrane region" description="Helical" evidence="5">
    <location>
        <begin position="249"/>
        <end position="268"/>
    </location>
</feature>
<evidence type="ECO:0000256" key="1">
    <source>
        <dbReference type="ARBA" id="ARBA00004141"/>
    </source>
</evidence>
<sequence length="301" mass="32030">MTQTHLSTRAWGALALLAIIWGGSFLAIRTALDEIGPITSVFYRTSIAATLLWIIILIKRDPIPKSPALWIGLGGMGLLNNVIPFCLMAWGQVYIETGLTSILNATTAVFGVLVAALFFADEQLTRRKTLGVVIGFCGVAVAIGPSNLISFDVNSTPQLAVIAGTFSYAFAGAWARLRLQGLSALHASTGMLTCSSLMMVPIMLWSEGIPDLSLSATTWAGVLYFAIVATAGAYLLYYKILAMAGSGNLLLVTLLIPPVAIVLGNAVRGETLQTTAYFGFAILALGLVLLDPRVKIPRRKI</sequence>
<feature type="transmembrane region" description="Helical" evidence="5">
    <location>
        <begin position="274"/>
        <end position="290"/>
    </location>
</feature>
<dbReference type="RefSeq" id="WP_097802659.1">
    <property type="nucleotide sequence ID" value="NZ_FXYH01000001.1"/>
</dbReference>
<dbReference type="GO" id="GO:0016020">
    <property type="term" value="C:membrane"/>
    <property type="evidence" value="ECO:0007669"/>
    <property type="project" value="UniProtKB-SubCell"/>
</dbReference>
<comment type="subcellular location">
    <subcellularLocation>
        <location evidence="1">Membrane</location>
        <topology evidence="1">Multi-pass membrane protein</topology>
    </subcellularLocation>
</comment>
<feature type="transmembrane region" description="Helical" evidence="5">
    <location>
        <begin position="216"/>
        <end position="237"/>
    </location>
</feature>
<accession>A0A238JPU6</accession>
<evidence type="ECO:0000256" key="3">
    <source>
        <dbReference type="ARBA" id="ARBA00022989"/>
    </source>
</evidence>
<feature type="domain" description="EamA" evidence="6">
    <location>
        <begin position="14"/>
        <end position="142"/>
    </location>
</feature>
<feature type="transmembrane region" description="Helical" evidence="5">
    <location>
        <begin position="38"/>
        <end position="58"/>
    </location>
</feature>
<feature type="transmembrane region" description="Helical" evidence="5">
    <location>
        <begin position="102"/>
        <end position="120"/>
    </location>
</feature>
<keyword evidence="3 5" id="KW-1133">Transmembrane helix</keyword>
<dbReference type="AlphaFoldDB" id="A0A238JPU6"/>
<dbReference type="SUPFAM" id="SSF103481">
    <property type="entry name" value="Multidrug resistance efflux transporter EmrE"/>
    <property type="match status" value="2"/>
</dbReference>
<protein>
    <submittedName>
        <fullName evidence="7">Putative DMT superfamily transporter inner membrane protein</fullName>
    </submittedName>
</protein>
<dbReference type="InterPro" id="IPR000620">
    <property type="entry name" value="EamA_dom"/>
</dbReference>
<feature type="transmembrane region" description="Helical" evidence="5">
    <location>
        <begin position="70"/>
        <end position="90"/>
    </location>
</feature>
<dbReference type="Pfam" id="PF00892">
    <property type="entry name" value="EamA"/>
    <property type="match status" value="2"/>
</dbReference>
<feature type="transmembrane region" description="Helical" evidence="5">
    <location>
        <begin position="184"/>
        <end position="204"/>
    </location>
</feature>
<keyword evidence="4 5" id="KW-0472">Membrane</keyword>
<dbReference type="OrthoDB" id="9810556at2"/>
<evidence type="ECO:0000256" key="5">
    <source>
        <dbReference type="SAM" id="Phobius"/>
    </source>
</evidence>
<dbReference type="EMBL" id="FXYH01000001">
    <property type="protein sequence ID" value="SMX32708.1"/>
    <property type="molecule type" value="Genomic_DNA"/>
</dbReference>
<feature type="transmembrane region" description="Helical" evidence="5">
    <location>
        <begin position="132"/>
        <end position="151"/>
    </location>
</feature>
<feature type="domain" description="EamA" evidence="6">
    <location>
        <begin position="159"/>
        <end position="290"/>
    </location>
</feature>
<proteinExistence type="predicted"/>
<reference evidence="7 8" key="1">
    <citation type="submission" date="2017-05" db="EMBL/GenBank/DDBJ databases">
        <authorList>
            <person name="Song R."/>
            <person name="Chenine A.L."/>
            <person name="Ruprecht R.M."/>
        </authorList>
    </citation>
    <scope>NUCLEOTIDE SEQUENCE [LARGE SCALE GENOMIC DNA]</scope>
    <source>
        <strain evidence="7 8">CECT 8663</strain>
    </source>
</reference>
<name>A0A238JPU6_9RHOB</name>
<dbReference type="InterPro" id="IPR037185">
    <property type="entry name" value="EmrE-like"/>
</dbReference>
<feature type="transmembrane region" description="Helical" evidence="5">
    <location>
        <begin position="157"/>
        <end position="177"/>
    </location>
</feature>
<evidence type="ECO:0000259" key="6">
    <source>
        <dbReference type="Pfam" id="PF00892"/>
    </source>
</evidence>
<dbReference type="Proteomes" id="UP000220836">
    <property type="component" value="Unassembled WGS sequence"/>
</dbReference>
<feature type="transmembrane region" description="Helical" evidence="5">
    <location>
        <begin position="12"/>
        <end position="32"/>
    </location>
</feature>
<evidence type="ECO:0000313" key="7">
    <source>
        <dbReference type="EMBL" id="SMX32708.1"/>
    </source>
</evidence>